<evidence type="ECO:0000256" key="8">
    <source>
        <dbReference type="ARBA" id="ARBA00038436"/>
    </source>
</evidence>
<accession>A0ABY0II08</accession>
<evidence type="ECO:0000256" key="6">
    <source>
        <dbReference type="ARBA" id="ARBA00022989"/>
    </source>
</evidence>
<comment type="caution">
    <text evidence="11">The sequence shown here is derived from an EMBL/GenBank/DDBJ whole genome shotgun (WGS) entry which is preliminary data.</text>
</comment>
<evidence type="ECO:0000256" key="9">
    <source>
        <dbReference type="SAM" id="Phobius"/>
    </source>
</evidence>
<name>A0ABY0II08_9BACT</name>
<evidence type="ECO:0000256" key="1">
    <source>
        <dbReference type="ARBA" id="ARBA00004429"/>
    </source>
</evidence>
<feature type="transmembrane region" description="Helical" evidence="9">
    <location>
        <begin position="94"/>
        <end position="114"/>
    </location>
</feature>
<keyword evidence="7 9" id="KW-0472">Membrane</keyword>
<dbReference type="Pfam" id="PF04290">
    <property type="entry name" value="DctQ"/>
    <property type="match status" value="1"/>
</dbReference>
<dbReference type="Proteomes" id="UP000443582">
    <property type="component" value="Unassembled WGS sequence"/>
</dbReference>
<dbReference type="EMBL" id="QDKL01000002">
    <property type="protein sequence ID" value="RZF21768.1"/>
    <property type="molecule type" value="Genomic_DNA"/>
</dbReference>
<gene>
    <name evidence="11" type="ORF">DAY19_08750</name>
</gene>
<keyword evidence="3" id="KW-1003">Cell membrane</keyword>
<feature type="domain" description="Tripartite ATP-independent periplasmic transporters DctQ component" evidence="10">
    <location>
        <begin position="26"/>
        <end position="153"/>
    </location>
</feature>
<evidence type="ECO:0000313" key="12">
    <source>
        <dbReference type="Proteomes" id="UP000443582"/>
    </source>
</evidence>
<evidence type="ECO:0000256" key="4">
    <source>
        <dbReference type="ARBA" id="ARBA00022519"/>
    </source>
</evidence>
<keyword evidence="2" id="KW-0813">Transport</keyword>
<dbReference type="PANTHER" id="PTHR35011:SF2">
    <property type="entry name" value="2,3-DIKETO-L-GULONATE TRAP TRANSPORTER SMALL PERMEASE PROTEIN YIAM"/>
    <property type="match status" value="1"/>
</dbReference>
<feature type="transmembrane region" description="Helical" evidence="9">
    <location>
        <begin position="126"/>
        <end position="146"/>
    </location>
</feature>
<evidence type="ECO:0000256" key="2">
    <source>
        <dbReference type="ARBA" id="ARBA00022448"/>
    </source>
</evidence>
<dbReference type="PANTHER" id="PTHR35011">
    <property type="entry name" value="2,3-DIKETO-L-GULONATE TRAP TRANSPORTER SMALL PERMEASE PROTEIN YIAM"/>
    <property type="match status" value="1"/>
</dbReference>
<dbReference type="InterPro" id="IPR055348">
    <property type="entry name" value="DctQ"/>
</dbReference>
<organism evidence="11 12">
    <name type="scientific">Halobacteriovorax vibrionivorans</name>
    <dbReference type="NCBI Taxonomy" id="2152716"/>
    <lineage>
        <taxon>Bacteria</taxon>
        <taxon>Pseudomonadati</taxon>
        <taxon>Bdellovibrionota</taxon>
        <taxon>Bacteriovoracia</taxon>
        <taxon>Bacteriovoracales</taxon>
        <taxon>Halobacteriovoraceae</taxon>
        <taxon>Halobacteriovorax</taxon>
    </lineage>
</organism>
<proteinExistence type="inferred from homology"/>
<evidence type="ECO:0000256" key="7">
    <source>
        <dbReference type="ARBA" id="ARBA00023136"/>
    </source>
</evidence>
<sequence length="165" mass="18576">MIRKVEKLTDDFISTGLVIVVVTILGFSVASIILRWFNLSFSWIDPLVRHLVFVLAFFGAAMASGKSRHIAIEILPKFLENSGYKKSLFVLNKFISLCTIVGATWLFASGVQFYNVEKEYGRLSSLGVHTSVLVGIIPAGFALIFWRSLLAFLDFREEEHELNNN</sequence>
<reference evidence="12" key="1">
    <citation type="journal article" date="2019" name="Int. J. Syst. Evol. Microbiol.">
        <title>Halobacteriovorax valvorus sp. nov., a novel prokaryotic predator isolated from coastal seawater of China.</title>
        <authorList>
            <person name="Chen M.-X."/>
        </authorList>
    </citation>
    <scope>NUCLEOTIDE SEQUENCE [LARGE SCALE GENOMIC DNA]</scope>
    <source>
        <strain evidence="12">BL9</strain>
    </source>
</reference>
<evidence type="ECO:0000256" key="3">
    <source>
        <dbReference type="ARBA" id="ARBA00022475"/>
    </source>
</evidence>
<evidence type="ECO:0000259" key="10">
    <source>
        <dbReference type="Pfam" id="PF04290"/>
    </source>
</evidence>
<dbReference type="RefSeq" id="WP_115361487.1">
    <property type="nucleotide sequence ID" value="NZ_QDKL01000002.1"/>
</dbReference>
<evidence type="ECO:0000256" key="5">
    <source>
        <dbReference type="ARBA" id="ARBA00022692"/>
    </source>
</evidence>
<keyword evidence="5 9" id="KW-0812">Transmembrane</keyword>
<keyword evidence="6 9" id="KW-1133">Transmembrane helix</keyword>
<feature type="transmembrane region" description="Helical" evidence="9">
    <location>
        <begin position="12"/>
        <end position="37"/>
    </location>
</feature>
<protein>
    <submittedName>
        <fullName evidence="11">TRAP transporter small permease</fullName>
    </submittedName>
</protein>
<evidence type="ECO:0000313" key="11">
    <source>
        <dbReference type="EMBL" id="RZF21768.1"/>
    </source>
</evidence>
<feature type="transmembrane region" description="Helical" evidence="9">
    <location>
        <begin position="43"/>
        <end position="63"/>
    </location>
</feature>
<keyword evidence="12" id="KW-1185">Reference proteome</keyword>
<dbReference type="InterPro" id="IPR007387">
    <property type="entry name" value="TRAP_DctQ"/>
</dbReference>
<comment type="similarity">
    <text evidence="8">Belongs to the TRAP transporter small permease family.</text>
</comment>
<keyword evidence="4" id="KW-0997">Cell inner membrane</keyword>
<comment type="subcellular location">
    <subcellularLocation>
        <location evidence="1">Cell inner membrane</location>
        <topology evidence="1">Multi-pass membrane protein</topology>
    </subcellularLocation>
</comment>